<dbReference type="Proteomes" id="UP000006906">
    <property type="component" value="Chromosome 16"/>
</dbReference>
<proteinExistence type="predicted"/>
<dbReference type="KEGG" id="cre:CHLRE_16g674151v5"/>
<organism evidence="1 2">
    <name type="scientific">Chlamydomonas reinhardtii</name>
    <name type="common">Chlamydomonas smithii</name>
    <dbReference type="NCBI Taxonomy" id="3055"/>
    <lineage>
        <taxon>Eukaryota</taxon>
        <taxon>Viridiplantae</taxon>
        <taxon>Chlorophyta</taxon>
        <taxon>core chlorophytes</taxon>
        <taxon>Chlorophyceae</taxon>
        <taxon>CS clade</taxon>
        <taxon>Chlamydomonadales</taxon>
        <taxon>Chlamydomonadaceae</taxon>
        <taxon>Chlamydomonas</taxon>
    </lineage>
</organism>
<dbReference type="Gramene" id="PNW72294">
    <property type="protein sequence ID" value="PNW72294"/>
    <property type="gene ID" value="CHLRE_16g674151v5"/>
</dbReference>
<sequence>MLTLGTTLRCWEALVAVLGAVGGFEASWRRGGWRHRPHCMHLAARPPRLLPPRCGC</sequence>
<name>A0A2K3CVI8_CHLRE</name>
<evidence type="ECO:0000313" key="2">
    <source>
        <dbReference type="Proteomes" id="UP000006906"/>
    </source>
</evidence>
<accession>A0A2K3CVI8</accession>
<evidence type="ECO:0000313" key="1">
    <source>
        <dbReference type="EMBL" id="PNW72294.1"/>
    </source>
</evidence>
<gene>
    <name evidence="1" type="ORF">CHLRE_16g674151v5</name>
</gene>
<reference evidence="1 2" key="1">
    <citation type="journal article" date="2007" name="Science">
        <title>The Chlamydomonas genome reveals the evolution of key animal and plant functions.</title>
        <authorList>
            <person name="Merchant S.S."/>
            <person name="Prochnik S.E."/>
            <person name="Vallon O."/>
            <person name="Harris E.H."/>
            <person name="Karpowicz S.J."/>
            <person name="Witman G.B."/>
            <person name="Terry A."/>
            <person name="Salamov A."/>
            <person name="Fritz-Laylin L.K."/>
            <person name="Marechal-Drouard L."/>
            <person name="Marshall W.F."/>
            <person name="Qu L.H."/>
            <person name="Nelson D.R."/>
            <person name="Sanderfoot A.A."/>
            <person name="Spalding M.H."/>
            <person name="Kapitonov V.V."/>
            <person name="Ren Q."/>
            <person name="Ferris P."/>
            <person name="Lindquist E."/>
            <person name="Shapiro H."/>
            <person name="Lucas S.M."/>
            <person name="Grimwood J."/>
            <person name="Schmutz J."/>
            <person name="Cardol P."/>
            <person name="Cerutti H."/>
            <person name="Chanfreau G."/>
            <person name="Chen C.L."/>
            <person name="Cognat V."/>
            <person name="Croft M.T."/>
            <person name="Dent R."/>
            <person name="Dutcher S."/>
            <person name="Fernandez E."/>
            <person name="Fukuzawa H."/>
            <person name="Gonzalez-Ballester D."/>
            <person name="Gonzalez-Halphen D."/>
            <person name="Hallmann A."/>
            <person name="Hanikenne M."/>
            <person name="Hippler M."/>
            <person name="Inwood W."/>
            <person name="Jabbari K."/>
            <person name="Kalanon M."/>
            <person name="Kuras R."/>
            <person name="Lefebvre P.A."/>
            <person name="Lemaire S.D."/>
            <person name="Lobanov A.V."/>
            <person name="Lohr M."/>
            <person name="Manuell A."/>
            <person name="Meier I."/>
            <person name="Mets L."/>
            <person name="Mittag M."/>
            <person name="Mittelmeier T."/>
            <person name="Moroney J.V."/>
            <person name="Moseley J."/>
            <person name="Napoli C."/>
            <person name="Nedelcu A.M."/>
            <person name="Niyogi K."/>
            <person name="Novoselov S.V."/>
            <person name="Paulsen I.T."/>
            <person name="Pazour G."/>
            <person name="Purton S."/>
            <person name="Ral J.P."/>
            <person name="Riano-Pachon D.M."/>
            <person name="Riekhof W."/>
            <person name="Rymarquis L."/>
            <person name="Schroda M."/>
            <person name="Stern D."/>
            <person name="Umen J."/>
            <person name="Willows R."/>
            <person name="Wilson N."/>
            <person name="Zimmer S.L."/>
            <person name="Allmer J."/>
            <person name="Balk J."/>
            <person name="Bisova K."/>
            <person name="Chen C.J."/>
            <person name="Elias M."/>
            <person name="Gendler K."/>
            <person name="Hauser C."/>
            <person name="Lamb M.R."/>
            <person name="Ledford H."/>
            <person name="Long J.C."/>
            <person name="Minagawa J."/>
            <person name="Page M.D."/>
            <person name="Pan J."/>
            <person name="Pootakham W."/>
            <person name="Roje S."/>
            <person name="Rose A."/>
            <person name="Stahlberg E."/>
            <person name="Terauchi A.M."/>
            <person name="Yang P."/>
            <person name="Ball S."/>
            <person name="Bowler C."/>
            <person name="Dieckmann C.L."/>
            <person name="Gladyshev V.N."/>
            <person name="Green P."/>
            <person name="Jorgensen R."/>
            <person name="Mayfield S."/>
            <person name="Mueller-Roeber B."/>
            <person name="Rajamani S."/>
            <person name="Sayre R.T."/>
            <person name="Brokstein P."/>
            <person name="Dubchak I."/>
            <person name="Goodstein D."/>
            <person name="Hornick L."/>
            <person name="Huang Y.W."/>
            <person name="Jhaveri J."/>
            <person name="Luo Y."/>
            <person name="Martinez D."/>
            <person name="Ngau W.C."/>
            <person name="Otillar B."/>
            <person name="Poliakov A."/>
            <person name="Porter A."/>
            <person name="Szajkowski L."/>
            <person name="Werner G."/>
            <person name="Zhou K."/>
            <person name="Grigoriev I.V."/>
            <person name="Rokhsar D.S."/>
            <person name="Grossman A.R."/>
        </authorList>
    </citation>
    <scope>NUCLEOTIDE SEQUENCE [LARGE SCALE GENOMIC DNA]</scope>
    <source>
        <strain evidence="2">CC-503</strain>
    </source>
</reference>
<keyword evidence="2" id="KW-1185">Reference proteome</keyword>
<dbReference type="AlphaFoldDB" id="A0A2K3CVI8"/>
<dbReference type="RefSeq" id="XP_042916132.1">
    <property type="nucleotide sequence ID" value="XM_043071235.1"/>
</dbReference>
<dbReference type="InParanoid" id="A0A2K3CVI8"/>
<dbReference type="GeneID" id="66056660"/>
<protein>
    <submittedName>
        <fullName evidence="1">Uncharacterized protein</fullName>
    </submittedName>
</protein>
<dbReference type="EMBL" id="CM008977">
    <property type="protein sequence ID" value="PNW72294.1"/>
    <property type="molecule type" value="Genomic_DNA"/>
</dbReference>